<keyword evidence="1" id="KW-0175">Coiled coil</keyword>
<keyword evidence="3" id="KW-1185">Reference proteome</keyword>
<protein>
    <submittedName>
        <fullName evidence="4">Uncharacterized protein LOC111087670</fullName>
    </submittedName>
</protein>
<name>A0ABM1T4K2_LIMPO</name>
<dbReference type="RefSeq" id="XP_022250808.1">
    <property type="nucleotide sequence ID" value="XM_022395100.1"/>
</dbReference>
<proteinExistence type="predicted"/>
<sequence length="220" mass="25840">MEANIDKDFSVAPTRKLSRNLRPNTLSLNSGTILFDNSQRRLERLLPPHQDVPPYPSSSCSSDSTTSSLPKTAKRIFSTSFNELPPPAVQDNSSDKRHPGLAEPSRAWSFSDLRTFEKKAFLADIDFEARKKQRNLNSAFSRRKRFKTKIFSRERIEELKLYSMTKEEIINRWKTSEQELRNILRQALQYNKELEEKLKFLQKTSKTLKRFKNPEHFRME</sequence>
<feature type="region of interest" description="Disordered" evidence="2">
    <location>
        <begin position="47"/>
        <end position="103"/>
    </location>
</feature>
<gene>
    <name evidence="4" type="primary">LOC111087670</name>
</gene>
<dbReference type="GeneID" id="111087670"/>
<dbReference type="Proteomes" id="UP000694941">
    <property type="component" value="Unplaced"/>
</dbReference>
<accession>A0ABM1T4K2</accession>
<organism evidence="3 4">
    <name type="scientific">Limulus polyphemus</name>
    <name type="common">Atlantic horseshoe crab</name>
    <dbReference type="NCBI Taxonomy" id="6850"/>
    <lineage>
        <taxon>Eukaryota</taxon>
        <taxon>Metazoa</taxon>
        <taxon>Ecdysozoa</taxon>
        <taxon>Arthropoda</taxon>
        <taxon>Chelicerata</taxon>
        <taxon>Merostomata</taxon>
        <taxon>Xiphosura</taxon>
        <taxon>Limulidae</taxon>
        <taxon>Limulus</taxon>
    </lineage>
</organism>
<evidence type="ECO:0000256" key="2">
    <source>
        <dbReference type="SAM" id="MobiDB-lite"/>
    </source>
</evidence>
<reference evidence="4" key="1">
    <citation type="submission" date="2025-08" db="UniProtKB">
        <authorList>
            <consortium name="RefSeq"/>
        </authorList>
    </citation>
    <scope>IDENTIFICATION</scope>
    <source>
        <tissue evidence="4">Muscle</tissue>
    </source>
</reference>
<evidence type="ECO:0000313" key="3">
    <source>
        <dbReference type="Proteomes" id="UP000694941"/>
    </source>
</evidence>
<feature type="compositionally biased region" description="Low complexity" evidence="2">
    <location>
        <begin position="57"/>
        <end position="68"/>
    </location>
</feature>
<evidence type="ECO:0000313" key="4">
    <source>
        <dbReference type="RefSeq" id="XP_022250808.1"/>
    </source>
</evidence>
<evidence type="ECO:0000256" key="1">
    <source>
        <dbReference type="SAM" id="Coils"/>
    </source>
</evidence>
<feature type="coiled-coil region" evidence="1">
    <location>
        <begin position="177"/>
        <end position="211"/>
    </location>
</feature>